<evidence type="ECO:0000256" key="1">
    <source>
        <dbReference type="ARBA" id="ARBA00022801"/>
    </source>
</evidence>
<dbReference type="GO" id="GO:0006508">
    <property type="term" value="P:proteolysis"/>
    <property type="evidence" value="ECO:0007669"/>
    <property type="project" value="InterPro"/>
</dbReference>
<dbReference type="InterPro" id="IPR011659">
    <property type="entry name" value="WD40"/>
</dbReference>
<dbReference type="SUPFAM" id="SSF53474">
    <property type="entry name" value="alpha/beta-Hydrolases"/>
    <property type="match status" value="1"/>
</dbReference>
<feature type="domain" description="Peptidase S9 prolyl oligopeptidase catalytic" evidence="4">
    <location>
        <begin position="550"/>
        <end position="753"/>
    </location>
</feature>
<dbReference type="GO" id="GO:0004252">
    <property type="term" value="F:serine-type endopeptidase activity"/>
    <property type="evidence" value="ECO:0007669"/>
    <property type="project" value="TreeGrafter"/>
</dbReference>
<comment type="caution">
    <text evidence="5">The sequence shown here is derived from an EMBL/GenBank/DDBJ whole genome shotgun (WGS) entry which is preliminary data.</text>
</comment>
<evidence type="ECO:0000256" key="2">
    <source>
        <dbReference type="ARBA" id="ARBA00022825"/>
    </source>
</evidence>
<dbReference type="AlphaFoldDB" id="A0A4S3KSN0"/>
<gene>
    <name evidence="5" type="ORF">B1806_00900</name>
</gene>
<dbReference type="STRING" id="993689.GCA_002077135_03261"/>
<dbReference type="InterPro" id="IPR029058">
    <property type="entry name" value="AB_hydrolase_fold"/>
</dbReference>
<dbReference type="PANTHER" id="PTHR42776">
    <property type="entry name" value="SERINE PEPTIDASE S9 FAMILY MEMBER"/>
    <property type="match status" value="1"/>
</dbReference>
<accession>A0A4S3KSN0</accession>
<dbReference type="SUPFAM" id="SSF82171">
    <property type="entry name" value="DPP6 N-terminal domain-like"/>
    <property type="match status" value="1"/>
</dbReference>
<dbReference type="InterPro" id="IPR011042">
    <property type="entry name" value="6-blade_b-propeller_TolB-like"/>
</dbReference>
<keyword evidence="2" id="KW-0720">Serine protease</keyword>
<dbReference type="InterPro" id="IPR001375">
    <property type="entry name" value="Peptidase_S9_cat"/>
</dbReference>
<dbReference type="EMBL" id="MWQO01000003">
    <property type="protein sequence ID" value="THD12143.1"/>
    <property type="molecule type" value="Genomic_DNA"/>
</dbReference>
<dbReference type="Gene3D" id="3.40.50.1820">
    <property type="entry name" value="alpha/beta hydrolase"/>
    <property type="match status" value="1"/>
</dbReference>
<proteinExistence type="predicted"/>
<sequence>MRHAAPRAACAAALPLDASRMPRDVPRVDASPTGVPRCLRSVPPPNHRHGINQDSQPLCFLVARHMMSMPCHPIETGHSPMKRYLACLTLVLLAFSLPCAQAATVAPINWQAYRSLTKYSAPQFSPDGSRIAFLTLKPDFVHDRYAATLRVVDTRGGAPQALVRGMRDLQMPRWSPDGRTLAFIAKVGKRKSEIYTVPANGGTPRCVSDARNGVEQFAWSPDGNTIAFVTPDNPRVGAKARRAHHDLFDIHDDDYQITRAPAPSHIWLLSLKDGDARQLTHGPTSVLENPPPFAGSISAPAWSADGKWLVFTRQIDADDSDTDQTTIAAVNVATGAVHALTSHGSYEYTPEFAPQGDAVAFLYPHGPGPVSDMDVLVTSVAGGGARDISADMDRDVYSAYAWLPAARGVVAVVDDHVGTKIFVQPLHGAAHALALGSLNPSLVAVSAQGALAFVADSATRAPELYLLRTLASRPVALTSFNHAFSDYAYPRSVEVSWRAPDGQADDGILTYPDDYQPGQHYPLVVYSHGGPEAASTEHFDGGEIGPLRDLFAARGYLVFEPNYRGSDNLGNAHEHAIYRDPGVGPDSDIISGITMLEKQGIVDRARIAAVGHSYGGYMTAWLIAHQHFWRCAVVADGVVDWTQEYELAGDGNLAWTRDSLGGSPWDPRSAALYRSGSPITYAGQITTPTLIISGTADITVPITESFALYHALASRRVPVRFIGIPGAHHMPQDPVHRELYYRAIYDWVVAHMQPSNRAGAGAGAVARADTRRSVHGSEAMMQKLKASLTRSISP</sequence>
<evidence type="ECO:0000259" key="4">
    <source>
        <dbReference type="Pfam" id="PF00326"/>
    </source>
</evidence>
<organism evidence="5 6">
    <name type="scientific">Metallibacterium scheffleri</name>
    <dbReference type="NCBI Taxonomy" id="993689"/>
    <lineage>
        <taxon>Bacteria</taxon>
        <taxon>Pseudomonadati</taxon>
        <taxon>Pseudomonadota</taxon>
        <taxon>Gammaproteobacteria</taxon>
        <taxon>Lysobacterales</taxon>
        <taxon>Rhodanobacteraceae</taxon>
        <taxon>Metallibacterium</taxon>
    </lineage>
</organism>
<dbReference type="OrthoDB" id="9812921at2"/>
<dbReference type="Pfam" id="PF07676">
    <property type="entry name" value="PD40"/>
    <property type="match status" value="3"/>
</dbReference>
<evidence type="ECO:0000313" key="6">
    <source>
        <dbReference type="Proteomes" id="UP000307749"/>
    </source>
</evidence>
<protein>
    <recommendedName>
        <fullName evidence="4">Peptidase S9 prolyl oligopeptidase catalytic domain-containing protein</fullName>
    </recommendedName>
</protein>
<dbReference type="Proteomes" id="UP000307749">
    <property type="component" value="Unassembled WGS sequence"/>
</dbReference>
<name>A0A4S3KSN0_9GAMM</name>
<dbReference type="Pfam" id="PF00326">
    <property type="entry name" value="Peptidase_S9"/>
    <property type="match status" value="1"/>
</dbReference>
<evidence type="ECO:0000313" key="5">
    <source>
        <dbReference type="EMBL" id="THD12143.1"/>
    </source>
</evidence>
<keyword evidence="1" id="KW-0378">Hydrolase</keyword>
<keyword evidence="2" id="KW-0645">Protease</keyword>
<dbReference type="PANTHER" id="PTHR42776:SF27">
    <property type="entry name" value="DIPEPTIDYL PEPTIDASE FAMILY MEMBER 6"/>
    <property type="match status" value="1"/>
</dbReference>
<dbReference type="Gene3D" id="2.120.10.30">
    <property type="entry name" value="TolB, C-terminal domain"/>
    <property type="match status" value="2"/>
</dbReference>
<keyword evidence="6" id="KW-1185">Reference proteome</keyword>
<evidence type="ECO:0000256" key="3">
    <source>
        <dbReference type="SAM" id="MobiDB-lite"/>
    </source>
</evidence>
<reference evidence="5 6" key="1">
    <citation type="submission" date="2017-02" db="EMBL/GenBank/DDBJ databases">
        <title>Whole genome sequencing of Metallibacterium scheffleri DSM 24874 (T).</title>
        <authorList>
            <person name="Kumar S."/>
            <person name="Patil P."/>
            <person name="Patil P.B."/>
        </authorList>
    </citation>
    <scope>NUCLEOTIDE SEQUENCE [LARGE SCALE GENOMIC DNA]</scope>
    <source>
        <strain evidence="5 6">DSM 24874</strain>
    </source>
</reference>
<feature type="region of interest" description="Disordered" evidence="3">
    <location>
        <begin position="22"/>
        <end position="50"/>
    </location>
</feature>